<proteinExistence type="predicted"/>
<dbReference type="EMBL" id="CM047737">
    <property type="protein sequence ID" value="KAJ0048845.1"/>
    <property type="molecule type" value="Genomic_DNA"/>
</dbReference>
<organism evidence="1 2">
    <name type="scientific">Pistacia integerrima</name>
    <dbReference type="NCBI Taxonomy" id="434235"/>
    <lineage>
        <taxon>Eukaryota</taxon>
        <taxon>Viridiplantae</taxon>
        <taxon>Streptophyta</taxon>
        <taxon>Embryophyta</taxon>
        <taxon>Tracheophyta</taxon>
        <taxon>Spermatophyta</taxon>
        <taxon>Magnoliopsida</taxon>
        <taxon>eudicotyledons</taxon>
        <taxon>Gunneridae</taxon>
        <taxon>Pentapetalae</taxon>
        <taxon>rosids</taxon>
        <taxon>malvids</taxon>
        <taxon>Sapindales</taxon>
        <taxon>Anacardiaceae</taxon>
        <taxon>Pistacia</taxon>
    </lineage>
</organism>
<evidence type="ECO:0000313" key="2">
    <source>
        <dbReference type="Proteomes" id="UP001163603"/>
    </source>
</evidence>
<accession>A0ACC0ZBK3</accession>
<protein>
    <submittedName>
        <fullName evidence="1">Uncharacterized protein</fullName>
    </submittedName>
</protein>
<name>A0ACC0ZBK3_9ROSI</name>
<evidence type="ECO:0000313" key="1">
    <source>
        <dbReference type="EMBL" id="KAJ0048845.1"/>
    </source>
</evidence>
<gene>
    <name evidence="1" type="ORF">Pint_16861</name>
</gene>
<dbReference type="Proteomes" id="UP001163603">
    <property type="component" value="Chromosome 2"/>
</dbReference>
<comment type="caution">
    <text evidence="1">The sequence shown here is derived from an EMBL/GenBank/DDBJ whole genome shotgun (WGS) entry which is preliminary data.</text>
</comment>
<reference evidence="2" key="1">
    <citation type="journal article" date="2023" name="G3 (Bethesda)">
        <title>Genome assembly and association tests identify interacting loci associated with vigor, precocity, and sex in interspecific pistachio rootstocks.</title>
        <authorList>
            <person name="Palmer W."/>
            <person name="Jacygrad E."/>
            <person name="Sagayaradj S."/>
            <person name="Cavanaugh K."/>
            <person name="Han R."/>
            <person name="Bertier L."/>
            <person name="Beede B."/>
            <person name="Kafkas S."/>
            <person name="Golino D."/>
            <person name="Preece J."/>
            <person name="Michelmore R."/>
        </authorList>
    </citation>
    <scope>NUCLEOTIDE SEQUENCE [LARGE SCALE GENOMIC DNA]</scope>
</reference>
<sequence>MPRDNHGRQLRLPSIISSWKSLYLALFRSESITHGIITREWYLAWKLFIVINAAYSSFFTALEFGFYRGLPEKLFVLDIANQIAFLVDIVVHFFVAYLDTKSYRMVYSHNLIALRYLKSRFFVDFLGCLPWDAIYKVSGRKEAVRYLVWIRLSRITRVTEFFARLEKDIRINYLFIRIIKLLVVELYCTHTAACIFYYLATTVPPSNEGYTWIGSLKMGDFSYSNFREIDLWKRYTTSLYFAIVTMATVGYGDIHAVNAREMIFIMIFVSFDMLLGAYLLGNMTALVVKGSNTERLRDKMTDVIKYMNRNNLGNQLSNRIIDHLRLLYDSHRDHESQVLQDIPPSIRTKISYKLYEPCIKDTAIFRGCSSGFIKQIAIKVHEEIFLPGEVVIERGNITDQLYIVYHGDLDEVQKGEEEDEEEVEEEESSTVRSVRSCNSFGEVSFLCNIRQPSTITARELSKVLLLDKISFMQILDIYFSDGHIILENLLEGKDANLRNKILQSDFTLYMEKHESEIATRLNCAVSEGDFPRLKRLIGAGADPNKTDYDGRSPLHIAASKGNEDMTVFLIEKGVDVNVSDKSGNTPLLEAVKNGHDQIASLLSNAGASLIVDDAGDFLCKIVARKDLDLLKRVLAHGTNPNSKNYDHRTPLHIAAAEGLLSFAKLLIETGASVFVKDRKSAQTERLNDCIFLLSMADKLQRRKCTVFSFHPYDLKERERRKEGIVLWVPETMEELIGEAKEKLKCAGGSCILSENGGKILDINMISDKQKVFLVTEELAE</sequence>
<keyword evidence="2" id="KW-1185">Reference proteome</keyword>